<dbReference type="AlphaFoldDB" id="A0A550CW17"/>
<feature type="compositionally biased region" description="Polar residues" evidence="1">
    <location>
        <begin position="48"/>
        <end position="60"/>
    </location>
</feature>
<dbReference type="Gene3D" id="3.40.220.10">
    <property type="entry name" value="Leucine Aminopeptidase, subunit E, domain 1"/>
    <property type="match status" value="1"/>
</dbReference>
<evidence type="ECO:0000259" key="2">
    <source>
        <dbReference type="Pfam" id="PF10021"/>
    </source>
</evidence>
<dbReference type="PANTHER" id="PTHR35596">
    <property type="entry name" value="DUF2263 DOMAIN-CONTAINING PROTEIN"/>
    <property type="match status" value="1"/>
</dbReference>
<dbReference type="SUPFAM" id="SSF52949">
    <property type="entry name" value="Macro domain-like"/>
    <property type="match status" value="1"/>
</dbReference>
<dbReference type="Pfam" id="PF10021">
    <property type="entry name" value="PARG_cat_microb"/>
    <property type="match status" value="1"/>
</dbReference>
<dbReference type="InterPro" id="IPR012664">
    <property type="entry name" value="CHP02452"/>
</dbReference>
<comment type="caution">
    <text evidence="3">The sequence shown here is derived from an EMBL/GenBank/DDBJ whole genome shotgun (WGS) entry which is preliminary data.</text>
</comment>
<dbReference type="PANTHER" id="PTHR35596:SF1">
    <property type="entry name" value="MICROBIAL-TYPE PARG CATALYTIC DOMAIN-CONTAINING PROTEIN"/>
    <property type="match status" value="1"/>
</dbReference>
<keyword evidence="4" id="KW-1185">Reference proteome</keyword>
<protein>
    <recommendedName>
        <fullName evidence="2">Microbial-type PARG catalytic domain-containing protein</fullName>
    </recommendedName>
</protein>
<gene>
    <name evidence="3" type="ORF">BD626DRAFT_392676</name>
</gene>
<accession>A0A550CW17</accession>
<dbReference type="OrthoDB" id="9985428at2759"/>
<evidence type="ECO:0000313" key="4">
    <source>
        <dbReference type="Proteomes" id="UP000320762"/>
    </source>
</evidence>
<name>A0A550CW17_9AGAR</name>
<organism evidence="3 4">
    <name type="scientific">Schizophyllum amplum</name>
    <dbReference type="NCBI Taxonomy" id="97359"/>
    <lineage>
        <taxon>Eukaryota</taxon>
        <taxon>Fungi</taxon>
        <taxon>Dikarya</taxon>
        <taxon>Basidiomycota</taxon>
        <taxon>Agaricomycotina</taxon>
        <taxon>Agaricomycetes</taxon>
        <taxon>Agaricomycetidae</taxon>
        <taxon>Agaricales</taxon>
        <taxon>Schizophyllaceae</taxon>
        <taxon>Schizophyllum</taxon>
    </lineage>
</organism>
<dbReference type="STRING" id="97359.A0A550CW17"/>
<reference evidence="3 4" key="1">
    <citation type="journal article" date="2019" name="New Phytol.">
        <title>Comparative genomics reveals unique wood-decay strategies and fruiting body development in the Schizophyllaceae.</title>
        <authorList>
            <person name="Almasi E."/>
            <person name="Sahu N."/>
            <person name="Krizsan K."/>
            <person name="Balint B."/>
            <person name="Kovacs G.M."/>
            <person name="Kiss B."/>
            <person name="Cseklye J."/>
            <person name="Drula E."/>
            <person name="Henrissat B."/>
            <person name="Nagy I."/>
            <person name="Chovatia M."/>
            <person name="Adam C."/>
            <person name="LaButti K."/>
            <person name="Lipzen A."/>
            <person name="Riley R."/>
            <person name="Grigoriev I.V."/>
            <person name="Nagy L.G."/>
        </authorList>
    </citation>
    <scope>NUCLEOTIDE SEQUENCE [LARGE SCALE GENOMIC DNA]</scope>
    <source>
        <strain evidence="3 4">NL-1724</strain>
    </source>
</reference>
<feature type="domain" description="Microbial-type PARG catalytic" evidence="2">
    <location>
        <begin position="68"/>
        <end position="220"/>
    </location>
</feature>
<dbReference type="EMBL" id="VDMD01000001">
    <property type="protein sequence ID" value="TRM68987.1"/>
    <property type="molecule type" value="Genomic_DNA"/>
</dbReference>
<evidence type="ECO:0000313" key="3">
    <source>
        <dbReference type="EMBL" id="TRM68987.1"/>
    </source>
</evidence>
<dbReference type="InterPro" id="IPR043472">
    <property type="entry name" value="Macro_dom-like"/>
</dbReference>
<dbReference type="InterPro" id="IPR019261">
    <property type="entry name" value="PARG_cat_microbial"/>
</dbReference>
<dbReference type="NCBIfam" id="TIGR02452">
    <property type="entry name" value="TIGR02452 family protein"/>
    <property type="match status" value="1"/>
</dbReference>
<sequence>MSANSITQYFKPRPKPEGTAKKSRASLPYSRSPPPASESDSASHNDATESSPTPKKQINPRTMRKEIADDTLAAIKAGRYSLDGLTYSLQDAVKISKQGTCYYPPDSDLANWEYTSPPANDGTRAEVILAEISTLEGARLLRSQTNARIGVLNFASAKKPGGGFLSGASAQEESIARSSTLYPTLRTADSTKFYTLHNKDDAGSYYSHAMIYSPSILVFRADDGQWLPPYEIDVLTSAAVNAGAVRDKDKRHPHHELEADIAMAMRERMARLLYLFEREGVRNLVLGSFGTGVFKNDVKVVAGLWVDLMLDQGSRFGNSFDRVVFAILGNGTFMDFHTVFSARKVVGF</sequence>
<proteinExistence type="predicted"/>
<evidence type="ECO:0000256" key="1">
    <source>
        <dbReference type="SAM" id="MobiDB-lite"/>
    </source>
</evidence>
<dbReference type="Proteomes" id="UP000320762">
    <property type="component" value="Unassembled WGS sequence"/>
</dbReference>
<feature type="region of interest" description="Disordered" evidence="1">
    <location>
        <begin position="1"/>
        <end position="63"/>
    </location>
</feature>